<reference evidence="7 8" key="1">
    <citation type="submission" date="2019-03" db="EMBL/GenBank/DDBJ databases">
        <title>Genomic Encyclopedia of Type Strains, Phase IV (KMG-IV): sequencing the most valuable type-strain genomes for metagenomic binning, comparative biology and taxonomic classification.</title>
        <authorList>
            <person name="Goeker M."/>
        </authorList>
    </citation>
    <scope>NUCLEOTIDE SEQUENCE [LARGE SCALE GENOMIC DNA]</scope>
    <source>
        <strain evidence="7 8">DSM 7445</strain>
    </source>
</reference>
<dbReference type="OrthoDB" id="9816320at2"/>
<dbReference type="Pfam" id="PF13977">
    <property type="entry name" value="TetR_C_6"/>
    <property type="match status" value="1"/>
</dbReference>
<proteinExistence type="predicted"/>
<dbReference type="GO" id="GO:0000976">
    <property type="term" value="F:transcription cis-regulatory region binding"/>
    <property type="evidence" value="ECO:0007669"/>
    <property type="project" value="TreeGrafter"/>
</dbReference>
<dbReference type="PRINTS" id="PR00455">
    <property type="entry name" value="HTHTETR"/>
</dbReference>
<comment type="caution">
    <text evidence="7">The sequence shown here is derived from an EMBL/GenBank/DDBJ whole genome shotgun (WGS) entry which is preliminary data.</text>
</comment>
<evidence type="ECO:0000256" key="2">
    <source>
        <dbReference type="ARBA" id="ARBA00023015"/>
    </source>
</evidence>
<dbReference type="Proteomes" id="UP000295382">
    <property type="component" value="Unassembled WGS sequence"/>
</dbReference>
<evidence type="ECO:0000313" key="7">
    <source>
        <dbReference type="EMBL" id="TCS39267.1"/>
    </source>
</evidence>
<feature type="DNA-binding region" description="H-T-H motif" evidence="5">
    <location>
        <begin position="38"/>
        <end position="57"/>
    </location>
</feature>
<evidence type="ECO:0000256" key="4">
    <source>
        <dbReference type="ARBA" id="ARBA00023163"/>
    </source>
</evidence>
<evidence type="ECO:0000313" key="8">
    <source>
        <dbReference type="Proteomes" id="UP000295382"/>
    </source>
</evidence>
<dbReference type="AlphaFoldDB" id="A0A4R3I0P0"/>
<protein>
    <submittedName>
        <fullName evidence="7">TetR family transcriptional regulator</fullName>
    </submittedName>
</protein>
<dbReference type="EMBL" id="SLZQ01000001">
    <property type="protein sequence ID" value="TCS39267.1"/>
    <property type="molecule type" value="Genomic_DNA"/>
</dbReference>
<dbReference type="PANTHER" id="PTHR30055">
    <property type="entry name" value="HTH-TYPE TRANSCRIPTIONAL REGULATOR RUTR"/>
    <property type="match status" value="1"/>
</dbReference>
<dbReference type="InterPro" id="IPR050109">
    <property type="entry name" value="HTH-type_TetR-like_transc_reg"/>
</dbReference>
<sequence>MNARPCSAKQTERALAQSERILCAAQKCFIEHGFHAAGMALIAETAEMSPGLIYRYFPSKNAIILAIVERQLQNARTDIRSLYHAPDIAAAAYDAFDCWRRSDPRLMNAALFLEMSAEASRNPELAAALAASDAEIRKEVAQWLQAPVEAGGKGLPPQLATMRGVAMQCFMEGLAIRALREPDIDHVTLQAAIKEFIDNLTSLTASTAAPPA</sequence>
<evidence type="ECO:0000256" key="5">
    <source>
        <dbReference type="PROSITE-ProRule" id="PRU00335"/>
    </source>
</evidence>
<dbReference type="PROSITE" id="PS50977">
    <property type="entry name" value="HTH_TETR_2"/>
    <property type="match status" value="1"/>
</dbReference>
<dbReference type="InterPro" id="IPR039538">
    <property type="entry name" value="BetI_C"/>
</dbReference>
<organism evidence="7 8">
    <name type="scientific">Paucimonas lemoignei</name>
    <name type="common">Pseudomonas lemoignei</name>
    <dbReference type="NCBI Taxonomy" id="29443"/>
    <lineage>
        <taxon>Bacteria</taxon>
        <taxon>Pseudomonadati</taxon>
        <taxon>Pseudomonadota</taxon>
        <taxon>Betaproteobacteria</taxon>
        <taxon>Burkholderiales</taxon>
        <taxon>Burkholderiaceae</taxon>
        <taxon>Paucimonas</taxon>
    </lineage>
</organism>
<dbReference type="InterPro" id="IPR001647">
    <property type="entry name" value="HTH_TetR"/>
</dbReference>
<dbReference type="SUPFAM" id="SSF46689">
    <property type="entry name" value="Homeodomain-like"/>
    <property type="match status" value="1"/>
</dbReference>
<dbReference type="GO" id="GO:0003700">
    <property type="term" value="F:DNA-binding transcription factor activity"/>
    <property type="evidence" value="ECO:0007669"/>
    <property type="project" value="TreeGrafter"/>
</dbReference>
<feature type="domain" description="HTH tetR-type" evidence="6">
    <location>
        <begin position="15"/>
        <end position="75"/>
    </location>
</feature>
<keyword evidence="4" id="KW-0804">Transcription</keyword>
<dbReference type="InterPro" id="IPR009057">
    <property type="entry name" value="Homeodomain-like_sf"/>
</dbReference>
<dbReference type="PANTHER" id="PTHR30055:SF234">
    <property type="entry name" value="HTH-TYPE TRANSCRIPTIONAL REGULATOR BETI"/>
    <property type="match status" value="1"/>
</dbReference>
<evidence type="ECO:0000259" key="6">
    <source>
        <dbReference type="PROSITE" id="PS50977"/>
    </source>
</evidence>
<accession>A0A4R3I0P0</accession>
<gene>
    <name evidence="7" type="ORF">EDC30_101222</name>
</gene>
<dbReference type="Pfam" id="PF00440">
    <property type="entry name" value="TetR_N"/>
    <property type="match status" value="1"/>
</dbReference>
<dbReference type="InterPro" id="IPR036271">
    <property type="entry name" value="Tet_transcr_reg_TetR-rel_C_sf"/>
</dbReference>
<dbReference type="SUPFAM" id="SSF48498">
    <property type="entry name" value="Tetracyclin repressor-like, C-terminal domain"/>
    <property type="match status" value="1"/>
</dbReference>
<evidence type="ECO:0000256" key="1">
    <source>
        <dbReference type="ARBA" id="ARBA00022491"/>
    </source>
</evidence>
<dbReference type="RefSeq" id="WP_132256491.1">
    <property type="nucleotide sequence ID" value="NZ_SLZQ01000001.1"/>
</dbReference>
<keyword evidence="2" id="KW-0805">Transcription regulation</keyword>
<keyword evidence="3 5" id="KW-0238">DNA-binding</keyword>
<keyword evidence="1" id="KW-0678">Repressor</keyword>
<dbReference type="Gene3D" id="1.10.357.10">
    <property type="entry name" value="Tetracycline Repressor, domain 2"/>
    <property type="match status" value="1"/>
</dbReference>
<evidence type="ECO:0000256" key="3">
    <source>
        <dbReference type="ARBA" id="ARBA00023125"/>
    </source>
</evidence>
<name>A0A4R3I0P0_PAULE</name>
<keyword evidence="8" id="KW-1185">Reference proteome</keyword>